<keyword evidence="3" id="KW-1185">Reference proteome</keyword>
<evidence type="ECO:0000313" key="3">
    <source>
        <dbReference type="Proteomes" id="UP000313359"/>
    </source>
</evidence>
<proteinExistence type="predicted"/>
<dbReference type="EMBL" id="ML122284">
    <property type="protein sequence ID" value="RPD56949.1"/>
    <property type="molecule type" value="Genomic_DNA"/>
</dbReference>
<dbReference type="AlphaFoldDB" id="A0A5C2S291"/>
<sequence length="73" mass="7928">MVWQTSLGPDTCSMFYCPSFIGILGVGVFMAPYSLTYNRYAAGFAFCNLVPLSFVAGRGWTRAVARSEAGRCS</sequence>
<keyword evidence="1" id="KW-0472">Membrane</keyword>
<protein>
    <submittedName>
        <fullName evidence="2">Uncharacterized protein</fullName>
    </submittedName>
</protein>
<evidence type="ECO:0000256" key="1">
    <source>
        <dbReference type="SAM" id="Phobius"/>
    </source>
</evidence>
<dbReference type="Proteomes" id="UP000313359">
    <property type="component" value="Unassembled WGS sequence"/>
</dbReference>
<accession>A0A5C2S291</accession>
<name>A0A5C2S291_9APHY</name>
<feature type="transmembrane region" description="Helical" evidence="1">
    <location>
        <begin position="12"/>
        <end position="34"/>
    </location>
</feature>
<gene>
    <name evidence="2" type="ORF">L227DRAFT_578388</name>
</gene>
<feature type="transmembrane region" description="Helical" evidence="1">
    <location>
        <begin position="40"/>
        <end position="61"/>
    </location>
</feature>
<evidence type="ECO:0000313" key="2">
    <source>
        <dbReference type="EMBL" id="RPD56949.1"/>
    </source>
</evidence>
<keyword evidence="1" id="KW-1133">Transmembrane helix</keyword>
<keyword evidence="1" id="KW-0812">Transmembrane</keyword>
<reference evidence="2" key="1">
    <citation type="journal article" date="2018" name="Genome Biol. Evol.">
        <title>Genomics and development of Lentinus tigrinus, a white-rot wood-decaying mushroom with dimorphic fruiting bodies.</title>
        <authorList>
            <person name="Wu B."/>
            <person name="Xu Z."/>
            <person name="Knudson A."/>
            <person name="Carlson A."/>
            <person name="Chen N."/>
            <person name="Kovaka S."/>
            <person name="LaButti K."/>
            <person name="Lipzen A."/>
            <person name="Pennachio C."/>
            <person name="Riley R."/>
            <person name="Schakwitz W."/>
            <person name="Umezawa K."/>
            <person name="Ohm R.A."/>
            <person name="Grigoriev I.V."/>
            <person name="Nagy L.G."/>
            <person name="Gibbons J."/>
            <person name="Hibbett D."/>
        </authorList>
    </citation>
    <scope>NUCLEOTIDE SEQUENCE [LARGE SCALE GENOMIC DNA]</scope>
    <source>
        <strain evidence="2">ALCF2SS1-6</strain>
    </source>
</reference>
<organism evidence="2 3">
    <name type="scientific">Lentinus tigrinus ALCF2SS1-6</name>
    <dbReference type="NCBI Taxonomy" id="1328759"/>
    <lineage>
        <taxon>Eukaryota</taxon>
        <taxon>Fungi</taxon>
        <taxon>Dikarya</taxon>
        <taxon>Basidiomycota</taxon>
        <taxon>Agaricomycotina</taxon>
        <taxon>Agaricomycetes</taxon>
        <taxon>Polyporales</taxon>
        <taxon>Polyporaceae</taxon>
        <taxon>Lentinus</taxon>
    </lineage>
</organism>